<protein>
    <submittedName>
        <fullName evidence="1">Rhodanese-like domain-containing protein</fullName>
    </submittedName>
</protein>
<dbReference type="PROSITE" id="PS50206">
    <property type="entry name" value="RHODANESE_3"/>
    <property type="match status" value="1"/>
</dbReference>
<sequence>MVGLPDAISATQELATELSPAPVTFNRVSSAKALKRRLDWGKPDLTIIDVRDRRSFNQERITGAILVSLDALVHQVKNTLETSRDIYIYGTDDGDIINAASQLDAAGFHRVAILEGGLQEWKLAQGPTEGRAA</sequence>
<dbReference type="PANTHER" id="PTHR43031:SF1">
    <property type="entry name" value="PYRIDINE NUCLEOTIDE-DISULPHIDE OXIDOREDUCTASE"/>
    <property type="match status" value="1"/>
</dbReference>
<proteinExistence type="predicted"/>
<gene>
    <name evidence="1" type="ORF">QQ91_021545</name>
</gene>
<dbReference type="CDD" id="cd00158">
    <property type="entry name" value="RHOD"/>
    <property type="match status" value="1"/>
</dbReference>
<dbReference type="SMART" id="SM00450">
    <property type="entry name" value="RHOD"/>
    <property type="match status" value="1"/>
</dbReference>
<name>A0A0C1UTN6_9CYAN</name>
<dbReference type="EMBL" id="JTHE02000003">
    <property type="protein sequence ID" value="NEV69684.1"/>
    <property type="molecule type" value="Genomic_DNA"/>
</dbReference>
<reference evidence="1" key="3">
    <citation type="submission" date="2020-02" db="EMBL/GenBank/DDBJ databases">
        <authorList>
            <person name="Sarangi A.N."/>
            <person name="Ghosh S."/>
            <person name="Mukherjee M."/>
            <person name="Tripathy S."/>
        </authorList>
    </citation>
    <scope>NUCLEOTIDE SEQUENCE</scope>
    <source>
        <strain evidence="1">BDU141951</strain>
    </source>
</reference>
<dbReference type="InterPro" id="IPR036873">
    <property type="entry name" value="Rhodanese-like_dom_sf"/>
</dbReference>
<dbReference type="InterPro" id="IPR001763">
    <property type="entry name" value="Rhodanese-like_dom"/>
</dbReference>
<organism evidence="1">
    <name type="scientific">Lyngbya confervoides BDU141951</name>
    <dbReference type="NCBI Taxonomy" id="1574623"/>
    <lineage>
        <taxon>Bacteria</taxon>
        <taxon>Bacillati</taxon>
        <taxon>Cyanobacteriota</taxon>
        <taxon>Cyanophyceae</taxon>
        <taxon>Oscillatoriophycideae</taxon>
        <taxon>Oscillatoriales</taxon>
        <taxon>Microcoleaceae</taxon>
        <taxon>Lyngbya</taxon>
    </lineage>
</organism>
<dbReference type="AlphaFoldDB" id="A0A0C1UTN6"/>
<dbReference type="InterPro" id="IPR050229">
    <property type="entry name" value="GlpE_sulfurtransferase"/>
</dbReference>
<evidence type="ECO:0000313" key="1">
    <source>
        <dbReference type="EMBL" id="NEV69684.1"/>
    </source>
</evidence>
<dbReference type="PANTHER" id="PTHR43031">
    <property type="entry name" value="FAD-DEPENDENT OXIDOREDUCTASE"/>
    <property type="match status" value="1"/>
</dbReference>
<reference evidence="1" key="1">
    <citation type="submission" date="2014-11" db="EMBL/GenBank/DDBJ databases">
        <authorList>
            <person name="Malar M.C."/>
            <person name="Sen D."/>
            <person name="Tripathy S."/>
        </authorList>
    </citation>
    <scope>NUCLEOTIDE SEQUENCE</scope>
    <source>
        <strain evidence="1">BDU141951</strain>
    </source>
</reference>
<comment type="caution">
    <text evidence="1">The sequence shown here is derived from an EMBL/GenBank/DDBJ whole genome shotgun (WGS) entry which is preliminary data.</text>
</comment>
<dbReference type="Gene3D" id="3.40.250.10">
    <property type="entry name" value="Rhodanese-like domain"/>
    <property type="match status" value="1"/>
</dbReference>
<reference evidence="1" key="2">
    <citation type="journal article" date="2015" name="Genome Announc.">
        <title>Draft Genome Sequence of Filamentous Marine Cyanobacterium Lyngbya confervoides Strain BDU141951.</title>
        <authorList>
            <person name="Chandrababunaidu M.M."/>
            <person name="Sen D."/>
            <person name="Tripathy S."/>
        </authorList>
    </citation>
    <scope>NUCLEOTIDE SEQUENCE</scope>
    <source>
        <strain evidence="1">BDU141951</strain>
    </source>
</reference>
<accession>A0A0C1UTN6</accession>
<dbReference type="Pfam" id="PF00581">
    <property type="entry name" value="Rhodanese"/>
    <property type="match status" value="1"/>
</dbReference>
<dbReference type="SUPFAM" id="SSF52821">
    <property type="entry name" value="Rhodanese/Cell cycle control phosphatase"/>
    <property type="match status" value="1"/>
</dbReference>